<dbReference type="EMBL" id="SDMP01000003">
    <property type="protein sequence ID" value="RYR64889.1"/>
    <property type="molecule type" value="Genomic_DNA"/>
</dbReference>
<sequence length="22" mass="2437">MTPRSATCCWGARELYGGSHRP</sequence>
<dbReference type="Proteomes" id="UP000289738">
    <property type="component" value="Chromosome A03"/>
</dbReference>
<dbReference type="AlphaFoldDB" id="A0A445DNY6"/>
<evidence type="ECO:0000313" key="1">
    <source>
        <dbReference type="EMBL" id="RYR64889.1"/>
    </source>
</evidence>
<evidence type="ECO:0000313" key="2">
    <source>
        <dbReference type="Proteomes" id="UP000289738"/>
    </source>
</evidence>
<keyword evidence="2" id="KW-1185">Reference proteome</keyword>
<proteinExistence type="predicted"/>
<organism evidence="1 2">
    <name type="scientific">Arachis hypogaea</name>
    <name type="common">Peanut</name>
    <dbReference type="NCBI Taxonomy" id="3818"/>
    <lineage>
        <taxon>Eukaryota</taxon>
        <taxon>Viridiplantae</taxon>
        <taxon>Streptophyta</taxon>
        <taxon>Embryophyta</taxon>
        <taxon>Tracheophyta</taxon>
        <taxon>Spermatophyta</taxon>
        <taxon>Magnoliopsida</taxon>
        <taxon>eudicotyledons</taxon>
        <taxon>Gunneridae</taxon>
        <taxon>Pentapetalae</taxon>
        <taxon>rosids</taxon>
        <taxon>fabids</taxon>
        <taxon>Fabales</taxon>
        <taxon>Fabaceae</taxon>
        <taxon>Papilionoideae</taxon>
        <taxon>50 kb inversion clade</taxon>
        <taxon>dalbergioids sensu lato</taxon>
        <taxon>Dalbergieae</taxon>
        <taxon>Pterocarpus clade</taxon>
        <taxon>Arachis</taxon>
    </lineage>
</organism>
<gene>
    <name evidence="1" type="ORF">Ahy_A03g010916</name>
</gene>
<comment type="caution">
    <text evidence="1">The sequence shown here is derived from an EMBL/GenBank/DDBJ whole genome shotgun (WGS) entry which is preliminary data.</text>
</comment>
<reference evidence="1 2" key="1">
    <citation type="submission" date="2019-01" db="EMBL/GenBank/DDBJ databases">
        <title>Sequencing of cultivated peanut Arachis hypogaea provides insights into genome evolution and oil improvement.</title>
        <authorList>
            <person name="Chen X."/>
        </authorList>
    </citation>
    <scope>NUCLEOTIDE SEQUENCE [LARGE SCALE GENOMIC DNA]</scope>
    <source>
        <strain evidence="2">cv. Fuhuasheng</strain>
        <tissue evidence="1">Leaves</tissue>
    </source>
</reference>
<name>A0A445DNY6_ARAHY</name>
<accession>A0A445DNY6</accession>
<protein>
    <submittedName>
        <fullName evidence="1">Uncharacterized protein</fullName>
    </submittedName>
</protein>